<dbReference type="RefSeq" id="XP_001890713.1">
    <property type="nucleotide sequence ID" value="XM_001890678.1"/>
</dbReference>
<organism evidence="3">
    <name type="scientific">Laccaria bicolor (strain S238N-H82 / ATCC MYA-4686)</name>
    <name type="common">Bicoloured deceiver</name>
    <name type="synonym">Laccaria laccata var. bicolor</name>
    <dbReference type="NCBI Taxonomy" id="486041"/>
    <lineage>
        <taxon>Eukaryota</taxon>
        <taxon>Fungi</taxon>
        <taxon>Dikarya</taxon>
        <taxon>Basidiomycota</taxon>
        <taxon>Agaricomycotina</taxon>
        <taxon>Agaricomycetes</taxon>
        <taxon>Agaricomycetidae</taxon>
        <taxon>Agaricales</taxon>
        <taxon>Agaricineae</taxon>
        <taxon>Hydnangiaceae</taxon>
        <taxon>Laccaria</taxon>
    </lineage>
</organism>
<gene>
    <name evidence="2" type="ORF">LACBIDRAFT_332134</name>
    <name evidence="1" type="ORF">LACBIDRAFT_335782</name>
</gene>
<name>B0DRP9_LACBS</name>
<dbReference type="Proteomes" id="UP000001194">
    <property type="component" value="Unassembled WGS sequence"/>
</dbReference>
<dbReference type="GeneID" id="6082395"/>
<dbReference type="EMBL" id="DS547129">
    <property type="protein sequence ID" value="EDR02644.1"/>
    <property type="molecule type" value="Genomic_DNA"/>
</dbReference>
<dbReference type="HOGENOM" id="CLU_2085247_0_0_1"/>
<dbReference type="AlphaFoldDB" id="B0DRP9"/>
<accession>B0DRP9</accession>
<dbReference type="InParanoid" id="B0DRP9"/>
<dbReference type="RefSeq" id="XP_001886688.1">
    <property type="nucleotide sequence ID" value="XM_001886653.1"/>
</dbReference>
<proteinExistence type="predicted"/>
<dbReference type="KEGG" id="lbc:LACBIDRAFT_335782"/>
<sequence length="117" mass="13271">MCCIGDSPMKLGRCIDPEVKIVDISVHQHNILHPHFPLSPTDQRPHQKDGHPQTYTRIPISSLSVVSSLGFCQVHYWCNAAHAYISQYDIIIMITLILQGFTHIPDFVSPMQHITEI</sequence>
<reference evidence="2 3" key="1">
    <citation type="journal article" date="2008" name="Nature">
        <title>The genome of Laccaria bicolor provides insights into mycorrhizal symbiosis.</title>
        <authorList>
            <person name="Martin F."/>
            <person name="Aerts A."/>
            <person name="Ahren D."/>
            <person name="Brun A."/>
            <person name="Danchin E.G.J."/>
            <person name="Duchaussoy F."/>
            <person name="Gibon J."/>
            <person name="Kohler A."/>
            <person name="Lindquist E."/>
            <person name="Pereda V."/>
            <person name="Salamov A."/>
            <person name="Shapiro H.J."/>
            <person name="Wuyts J."/>
            <person name="Blaudez D."/>
            <person name="Buee M."/>
            <person name="Brokstein P."/>
            <person name="Canbaeck B."/>
            <person name="Cohen D."/>
            <person name="Courty P.E."/>
            <person name="Coutinho P.M."/>
            <person name="Delaruelle C."/>
            <person name="Detter J.C."/>
            <person name="Deveau A."/>
            <person name="DiFazio S."/>
            <person name="Duplessis S."/>
            <person name="Fraissinet-Tachet L."/>
            <person name="Lucic E."/>
            <person name="Frey-Klett P."/>
            <person name="Fourrey C."/>
            <person name="Feussner I."/>
            <person name="Gay G."/>
            <person name="Grimwood J."/>
            <person name="Hoegger P.J."/>
            <person name="Jain P."/>
            <person name="Kilaru S."/>
            <person name="Labbe J."/>
            <person name="Lin Y.C."/>
            <person name="Legue V."/>
            <person name="Le Tacon F."/>
            <person name="Marmeisse R."/>
            <person name="Melayah D."/>
            <person name="Montanini B."/>
            <person name="Muratet M."/>
            <person name="Nehls U."/>
            <person name="Niculita-Hirzel H."/>
            <person name="Oudot-Le Secq M.P."/>
            <person name="Peter M."/>
            <person name="Quesneville H."/>
            <person name="Rajashekar B."/>
            <person name="Reich M."/>
            <person name="Rouhier N."/>
            <person name="Schmutz J."/>
            <person name="Yin T."/>
            <person name="Chalot M."/>
            <person name="Henrissat B."/>
            <person name="Kuees U."/>
            <person name="Lucas S."/>
            <person name="Van de Peer Y."/>
            <person name="Podila G.K."/>
            <person name="Polle A."/>
            <person name="Pukkila P.J."/>
            <person name="Richardson P.M."/>
            <person name="Rouze P."/>
            <person name="Sanders I.R."/>
            <person name="Stajich J.E."/>
            <person name="Tunlid A."/>
            <person name="Tuskan G."/>
            <person name="Grigoriev I.V."/>
        </authorList>
    </citation>
    <scope>NUCLEOTIDE SEQUENCE [LARGE SCALE GENOMIC DNA]</scope>
    <source>
        <strain evidence="3">S238N-H82 / ATCC MYA-4686</strain>
    </source>
</reference>
<keyword evidence="3" id="KW-1185">Reference proteome</keyword>
<evidence type="ECO:0000313" key="1">
    <source>
        <dbReference type="EMBL" id="EDQ98647.1"/>
    </source>
</evidence>
<evidence type="ECO:0000313" key="3">
    <source>
        <dbReference type="Proteomes" id="UP000001194"/>
    </source>
</evidence>
<protein>
    <submittedName>
        <fullName evidence="2">Predicted protein</fullName>
    </submittedName>
</protein>
<dbReference type="KEGG" id="lbc:LACBIDRAFT_332134"/>
<evidence type="ECO:0000313" key="2">
    <source>
        <dbReference type="EMBL" id="EDR02644.1"/>
    </source>
</evidence>
<dbReference type="GeneID" id="6086357"/>
<dbReference type="EMBL" id="DS547226">
    <property type="protein sequence ID" value="EDQ98647.1"/>
    <property type="molecule type" value="Genomic_DNA"/>
</dbReference>